<dbReference type="Gene3D" id="1.10.1200.10">
    <property type="entry name" value="ACP-like"/>
    <property type="match status" value="1"/>
</dbReference>
<dbReference type="PANTHER" id="PTHR44845">
    <property type="entry name" value="CARRIER DOMAIN-CONTAINING PROTEIN"/>
    <property type="match status" value="1"/>
</dbReference>
<evidence type="ECO:0000313" key="5">
    <source>
        <dbReference type="EMBL" id="OXA48599.1"/>
    </source>
</evidence>
<dbReference type="SUPFAM" id="SSF47336">
    <property type="entry name" value="ACP-like"/>
    <property type="match status" value="1"/>
</dbReference>
<evidence type="ECO:0000259" key="4">
    <source>
        <dbReference type="Pfam" id="PF07993"/>
    </source>
</evidence>
<dbReference type="OrthoDB" id="416786at2759"/>
<proteinExistence type="predicted"/>
<evidence type="ECO:0000259" key="3">
    <source>
        <dbReference type="Pfam" id="PF00550"/>
    </source>
</evidence>
<reference evidence="5 6" key="1">
    <citation type="submission" date="2015-12" db="EMBL/GenBank/DDBJ databases">
        <title>The genome of Folsomia candida.</title>
        <authorList>
            <person name="Faddeeva A."/>
            <person name="Derks M.F."/>
            <person name="Anvar Y."/>
            <person name="Smit S."/>
            <person name="Van Straalen N."/>
            <person name="Roelofs D."/>
        </authorList>
    </citation>
    <scope>NUCLEOTIDE SEQUENCE [LARGE SCALE GENOMIC DNA]</scope>
    <source>
        <strain evidence="5 6">VU population</strain>
        <tissue evidence="5">Whole body</tissue>
    </source>
</reference>
<evidence type="ECO:0000256" key="1">
    <source>
        <dbReference type="ARBA" id="ARBA00022450"/>
    </source>
</evidence>
<dbReference type="InterPro" id="IPR036736">
    <property type="entry name" value="ACP-like_sf"/>
</dbReference>
<dbReference type="Pfam" id="PF00550">
    <property type="entry name" value="PP-binding"/>
    <property type="match status" value="1"/>
</dbReference>
<feature type="domain" description="Thioester reductase (TE)" evidence="4">
    <location>
        <begin position="149"/>
        <end position="397"/>
    </location>
</feature>
<keyword evidence="6" id="KW-1185">Reference proteome</keyword>
<dbReference type="InterPro" id="IPR036291">
    <property type="entry name" value="NAD(P)-bd_dom_sf"/>
</dbReference>
<evidence type="ECO:0000256" key="2">
    <source>
        <dbReference type="ARBA" id="ARBA00022553"/>
    </source>
</evidence>
<organism evidence="5 6">
    <name type="scientific">Folsomia candida</name>
    <name type="common">Springtail</name>
    <dbReference type="NCBI Taxonomy" id="158441"/>
    <lineage>
        <taxon>Eukaryota</taxon>
        <taxon>Metazoa</taxon>
        <taxon>Ecdysozoa</taxon>
        <taxon>Arthropoda</taxon>
        <taxon>Hexapoda</taxon>
        <taxon>Collembola</taxon>
        <taxon>Entomobryomorpha</taxon>
        <taxon>Isotomoidea</taxon>
        <taxon>Isotomidae</taxon>
        <taxon>Proisotominae</taxon>
        <taxon>Folsomia</taxon>
    </lineage>
</organism>
<accession>A0A226DTR5</accession>
<dbReference type="Gene3D" id="3.40.50.720">
    <property type="entry name" value="NAD(P)-binding Rossmann-like Domain"/>
    <property type="match status" value="1"/>
</dbReference>
<gene>
    <name evidence="5" type="ORF">Fcan01_16597</name>
</gene>
<dbReference type="PANTHER" id="PTHR44845:SF6">
    <property type="entry name" value="BETA-ALANINE-ACTIVATING ENZYME"/>
    <property type="match status" value="1"/>
</dbReference>
<evidence type="ECO:0000313" key="6">
    <source>
        <dbReference type="Proteomes" id="UP000198287"/>
    </source>
</evidence>
<dbReference type="Pfam" id="PF07993">
    <property type="entry name" value="NAD_binding_4"/>
    <property type="match status" value="1"/>
</dbReference>
<dbReference type="AlphaFoldDB" id="A0A226DTR5"/>
<dbReference type="EMBL" id="LNIX01000011">
    <property type="protein sequence ID" value="OXA48599.1"/>
    <property type="molecule type" value="Genomic_DNA"/>
</dbReference>
<dbReference type="InterPro" id="IPR013120">
    <property type="entry name" value="FAR_NAD-bd"/>
</dbReference>
<feature type="domain" description="Carrier" evidence="3">
    <location>
        <begin position="37"/>
        <end position="95"/>
    </location>
</feature>
<dbReference type="Proteomes" id="UP000198287">
    <property type="component" value="Unassembled WGS sequence"/>
</dbReference>
<keyword evidence="2" id="KW-0597">Phosphoprotein</keyword>
<comment type="caution">
    <text evidence="5">The sequence shown here is derived from an EMBL/GenBank/DDBJ whole genome shotgun (WGS) entry which is preliminary data.</text>
</comment>
<keyword evidence="1" id="KW-0596">Phosphopantetheine</keyword>
<dbReference type="SUPFAM" id="SSF51735">
    <property type="entry name" value="NAD(P)-binding Rossmann-fold domains"/>
    <property type="match status" value="1"/>
</dbReference>
<dbReference type="InterPro" id="IPR009081">
    <property type="entry name" value="PP-bd_ACP"/>
</dbReference>
<name>A0A226DTR5_FOLCA</name>
<sequence length="625" mass="71498">MGQLSTLSFLDEISAASSESIRISIAEKYMDDVATVVLDLPNGSLNRDDNLQDLGLNSIKHVQLRARMQDLIGTKAVIGPPDLVSCYTVAQLGKRLIEIIYEDKAKRGEKVYRERVKLMFEDAQLPEHIKVLPGTLPPTRVDQAKTIFLTGTTGNMGPYYVQQLSRLDQIEKIICLVRPNKNKSGSDRLIDRLKVLDLWERTDWTKISCVEGDVTLDKLGLDDATYEKLSLEIEVIAHIAVMASHLEIYGKGASRRFGIRAVNVDGMLRILQFASNHRVKSILNLSTVGAIWIKDRDMAKTLKSPDHWPKFGDFDEAPNFGYAISKYIQENLCGQAVKRGIPCKIYRLPKVFGATRDGKFDVKDNHFVLKFLYFVKAGMMPDVPVPLQVLPVDTCTELSIKLFFNPDSPNEIYNIISPQYCREPETISRLTYEYGPMLRIAQYIWSTKNELKAAIQTGEWEPFRTAVLDVCAKDGMDIEPLIAYLKQEIINDPEFQRNPALILQNAKLREFATTQYGYPMKIVPFTEFVEHLAAEKDDSWLHTFLEFYTREDPIYITLPCIQFQRKSIIIRDFSKYTRNTCEKVIKFVPNLDEYIDHPLVIVRRSFEYMLANAMQILDGVFEDVM</sequence>
<dbReference type="STRING" id="158441.A0A226DTR5"/>
<protein>
    <submittedName>
        <fullName evidence="5">Polyketide synthase HetM</fullName>
    </submittedName>
</protein>